<name>A0AAV0DLT1_9ASTE</name>
<evidence type="ECO:0000313" key="2">
    <source>
        <dbReference type="EMBL" id="CAH9104826.1"/>
    </source>
</evidence>
<keyword evidence="1" id="KW-0732">Signal</keyword>
<accession>A0AAV0DLT1</accession>
<evidence type="ECO:0000313" key="3">
    <source>
        <dbReference type="Proteomes" id="UP001152523"/>
    </source>
</evidence>
<feature type="chain" id="PRO_5044009841" evidence="1">
    <location>
        <begin position="18"/>
        <end position="143"/>
    </location>
</feature>
<dbReference type="Proteomes" id="UP001152523">
    <property type="component" value="Unassembled WGS sequence"/>
</dbReference>
<dbReference type="EMBL" id="CAMAPF010000128">
    <property type="protein sequence ID" value="CAH9104826.1"/>
    <property type="molecule type" value="Genomic_DNA"/>
</dbReference>
<protein>
    <submittedName>
        <fullName evidence="2">Uncharacterized protein</fullName>
    </submittedName>
</protein>
<organism evidence="2 3">
    <name type="scientific">Cuscuta epithymum</name>
    <dbReference type="NCBI Taxonomy" id="186058"/>
    <lineage>
        <taxon>Eukaryota</taxon>
        <taxon>Viridiplantae</taxon>
        <taxon>Streptophyta</taxon>
        <taxon>Embryophyta</taxon>
        <taxon>Tracheophyta</taxon>
        <taxon>Spermatophyta</taxon>
        <taxon>Magnoliopsida</taxon>
        <taxon>eudicotyledons</taxon>
        <taxon>Gunneridae</taxon>
        <taxon>Pentapetalae</taxon>
        <taxon>asterids</taxon>
        <taxon>lamiids</taxon>
        <taxon>Solanales</taxon>
        <taxon>Convolvulaceae</taxon>
        <taxon>Cuscuteae</taxon>
        <taxon>Cuscuta</taxon>
        <taxon>Cuscuta subgen. Cuscuta</taxon>
    </lineage>
</organism>
<dbReference type="AlphaFoldDB" id="A0AAV0DLT1"/>
<feature type="signal peptide" evidence="1">
    <location>
        <begin position="1"/>
        <end position="17"/>
    </location>
</feature>
<evidence type="ECO:0000256" key="1">
    <source>
        <dbReference type="SAM" id="SignalP"/>
    </source>
</evidence>
<proteinExistence type="predicted"/>
<keyword evidence="3" id="KW-1185">Reference proteome</keyword>
<comment type="caution">
    <text evidence="2">The sequence shown here is derived from an EMBL/GenBank/DDBJ whole genome shotgun (WGS) entry which is preliminary data.</text>
</comment>
<gene>
    <name evidence="2" type="ORF">CEPIT_LOCUS16924</name>
</gene>
<reference evidence="2" key="1">
    <citation type="submission" date="2022-07" db="EMBL/GenBank/DDBJ databases">
        <authorList>
            <person name="Macas J."/>
            <person name="Novak P."/>
            <person name="Neumann P."/>
        </authorList>
    </citation>
    <scope>NUCLEOTIDE SEQUENCE</scope>
</reference>
<sequence>MLFVHLLIHITTHYIYSQFCLPPLTAVTPSSLISPLSFLPCHSFPFFLFSSISFHSFSVPHSPPFPLSLPSTNPSLFSFLISLVRFSLPKCQIPEIIFSVVTYSPVFKSESISRVIAARIVADSEDETVSLRCSNKKLQSTSP</sequence>